<keyword evidence="3 5" id="KW-0863">Zinc-finger</keyword>
<dbReference type="SMART" id="SM00451">
    <property type="entry name" value="ZnF_U1"/>
    <property type="match status" value="9"/>
</dbReference>
<feature type="domain" description="C2H2-type" evidence="6">
    <location>
        <begin position="756"/>
        <end position="783"/>
    </location>
</feature>
<dbReference type="Pfam" id="PF00096">
    <property type="entry name" value="zf-C2H2"/>
    <property type="match status" value="1"/>
</dbReference>
<evidence type="ECO:0000256" key="5">
    <source>
        <dbReference type="PROSITE-ProRule" id="PRU00042"/>
    </source>
</evidence>
<gene>
    <name evidence="7" type="ORF">ACAOBT_LOCUS15561</name>
</gene>
<keyword evidence="1" id="KW-0479">Metal-binding</keyword>
<feature type="domain" description="C2H2-type" evidence="6">
    <location>
        <begin position="1193"/>
        <end position="1220"/>
    </location>
</feature>
<dbReference type="PROSITE" id="PS50157">
    <property type="entry name" value="ZINC_FINGER_C2H2_2"/>
    <property type="match status" value="13"/>
</dbReference>
<dbReference type="Proteomes" id="UP001152888">
    <property type="component" value="Unassembled WGS sequence"/>
</dbReference>
<name>A0A9P0L3L6_ACAOB</name>
<dbReference type="InterPro" id="IPR036236">
    <property type="entry name" value="Znf_C2H2_sf"/>
</dbReference>
<dbReference type="InterPro" id="IPR013087">
    <property type="entry name" value="Znf_C2H2_type"/>
</dbReference>
<reference evidence="7" key="1">
    <citation type="submission" date="2022-03" db="EMBL/GenBank/DDBJ databases">
        <authorList>
            <person name="Sayadi A."/>
        </authorList>
    </citation>
    <scope>NUCLEOTIDE SEQUENCE</scope>
</reference>
<evidence type="ECO:0000259" key="6">
    <source>
        <dbReference type="PROSITE" id="PS50157"/>
    </source>
</evidence>
<feature type="domain" description="C2H2-type" evidence="6">
    <location>
        <begin position="498"/>
        <end position="525"/>
    </location>
</feature>
<feature type="domain" description="C2H2-type" evidence="6">
    <location>
        <begin position="947"/>
        <end position="974"/>
    </location>
</feature>
<evidence type="ECO:0000313" key="8">
    <source>
        <dbReference type="Proteomes" id="UP001152888"/>
    </source>
</evidence>
<keyword evidence="2" id="KW-0677">Repeat</keyword>
<evidence type="ECO:0000256" key="2">
    <source>
        <dbReference type="ARBA" id="ARBA00022737"/>
    </source>
</evidence>
<feature type="domain" description="C2H2-type" evidence="6">
    <location>
        <begin position="369"/>
        <end position="396"/>
    </location>
</feature>
<accession>A0A9P0L3L6</accession>
<feature type="domain" description="C2H2-type" evidence="6">
    <location>
        <begin position="1131"/>
        <end position="1158"/>
    </location>
</feature>
<dbReference type="Gene3D" id="3.30.160.60">
    <property type="entry name" value="Classic Zinc Finger"/>
    <property type="match status" value="19"/>
</dbReference>
<dbReference type="OrthoDB" id="6781499at2759"/>
<protein>
    <recommendedName>
        <fullName evidence="6">C2H2-type domain-containing protein</fullName>
    </recommendedName>
</protein>
<feature type="domain" description="C2H2-type" evidence="6">
    <location>
        <begin position="1220"/>
        <end position="1243"/>
    </location>
</feature>
<dbReference type="SUPFAM" id="SSF57667">
    <property type="entry name" value="beta-beta-alpha zinc fingers"/>
    <property type="match status" value="16"/>
</dbReference>
<keyword evidence="4" id="KW-0862">Zinc</keyword>
<feature type="domain" description="C2H2-type" evidence="6">
    <location>
        <begin position="627"/>
        <end position="654"/>
    </location>
</feature>
<feature type="domain" description="C2H2-type" evidence="6">
    <location>
        <begin position="655"/>
        <end position="683"/>
    </location>
</feature>
<dbReference type="PROSITE" id="PS00028">
    <property type="entry name" value="ZINC_FINGER_C2H2_1"/>
    <property type="match status" value="20"/>
</dbReference>
<feature type="domain" description="C2H2-type" evidence="6">
    <location>
        <begin position="1282"/>
        <end position="1305"/>
    </location>
</feature>
<dbReference type="GO" id="GO:0003676">
    <property type="term" value="F:nucleic acid binding"/>
    <property type="evidence" value="ECO:0007669"/>
    <property type="project" value="InterPro"/>
</dbReference>
<dbReference type="GO" id="GO:0008270">
    <property type="term" value="F:zinc ion binding"/>
    <property type="evidence" value="ECO:0007669"/>
    <property type="project" value="UniProtKB-KW"/>
</dbReference>
<evidence type="ECO:0000256" key="3">
    <source>
        <dbReference type="ARBA" id="ARBA00022771"/>
    </source>
</evidence>
<evidence type="ECO:0000256" key="4">
    <source>
        <dbReference type="ARBA" id="ARBA00022833"/>
    </source>
</evidence>
<proteinExistence type="predicted"/>
<feature type="domain" description="C2H2-type" evidence="6">
    <location>
        <begin position="1406"/>
        <end position="1429"/>
    </location>
</feature>
<dbReference type="EMBL" id="CAKOFQ010006940">
    <property type="protein sequence ID" value="CAH1983473.1"/>
    <property type="molecule type" value="Genomic_DNA"/>
</dbReference>
<organism evidence="7 8">
    <name type="scientific">Acanthoscelides obtectus</name>
    <name type="common">Bean weevil</name>
    <name type="synonym">Bruchus obtectus</name>
    <dbReference type="NCBI Taxonomy" id="200917"/>
    <lineage>
        <taxon>Eukaryota</taxon>
        <taxon>Metazoa</taxon>
        <taxon>Ecdysozoa</taxon>
        <taxon>Arthropoda</taxon>
        <taxon>Hexapoda</taxon>
        <taxon>Insecta</taxon>
        <taxon>Pterygota</taxon>
        <taxon>Neoptera</taxon>
        <taxon>Endopterygota</taxon>
        <taxon>Coleoptera</taxon>
        <taxon>Polyphaga</taxon>
        <taxon>Cucujiformia</taxon>
        <taxon>Chrysomeloidea</taxon>
        <taxon>Chrysomelidae</taxon>
        <taxon>Bruchinae</taxon>
        <taxon>Bruchini</taxon>
        <taxon>Acanthoscelides</taxon>
    </lineage>
</organism>
<evidence type="ECO:0000313" key="7">
    <source>
        <dbReference type="EMBL" id="CAH1983473.1"/>
    </source>
</evidence>
<feature type="domain" description="C2H2-type" evidence="6">
    <location>
        <begin position="1344"/>
        <end position="1367"/>
    </location>
</feature>
<dbReference type="PANTHER" id="PTHR24379">
    <property type="entry name" value="KRAB AND ZINC FINGER DOMAIN-CONTAINING"/>
    <property type="match status" value="1"/>
</dbReference>
<keyword evidence="8" id="KW-1185">Reference proteome</keyword>
<feature type="domain" description="C2H2-type" evidence="6">
    <location>
        <begin position="240"/>
        <end position="267"/>
    </location>
</feature>
<sequence length="1447" mass="166187">MLFENVDTLALNDIKYEYDEDAISDLTCDRIQIEEKFFPGIEADWTAGTADQMEMGFQDFEKPEKKPPLSYENTDALELHQEFDIKTEGDQNDGHDSASDRVRLKKDFKRKHEYSIDDIERNNSYLGSVSGKLCKPNEYVCIKCNDVFKSVVLLDNHVIRKHVDSIATVTSKIHECTFCDYKTVFKRYFTGHMLMHTNTKVSDLHICKYCNTSFKAKQSFNDHILKNHPNFGETVSRTIHECMHCAFKTTRKGDFIKHLANHNSETPFACINCDSVFKSQVLLDNHVIRKHAESAASVSSKIHECTFCDYKTVVKRYLTGHMWIHNDNKVSDLHVCKHCNARFEENQSFLAHFLKNDPNSSGTDSNKVYECIHCDFKTTARSSFVRHAENHNSKKRFECTNCDATFKSVLLLDNHLIRKHVDSIASVSSKILECTYCDYKTVFKRYLTGHMLMHTNTKVYDLHICKYCNTSFKSKQSFIDHILKKHPNLSGTVSRKIYECMHCAFKTTRRSDFIKHLANHNSQKPFECINCDSVFKSKVLLDNHVIRKHADSAASVSSKIHECTFCDYKTVVKRYLTGHMLIHNDNKVPDLNICKHCNAAFKAKQSLFGHILKKHPNFSRTVSNKIYECIHCEFKTAGRSSFVRHMANHNSTKAFECSNCDAAFKSKMLLDNHVIRKHAESIASVSSKIHECGFCDYKTVVKRYLNGHMSVHSVTKVSDLHVCKHCNASFKAKQSFIDHILKKHPNFSWTVCHKIYECMHCAFKITSRSHFIKHVAKHNSQMPFACANCDSVFKSKILLDNHVIRKHAESVASVSSKILECRFCDYKTVIKRYLTGHLLIHSDNKVSDLHVCKHCNASFKAKQSLLDHILKKHPDFSGTVSHKIYECVHCDFKTTRMASFKTHMAKYSEKLFACINCEAAFKSKMLLDNHVIRKHVDSIASVSSEIYECTFCDYKTSLKHYLTGHMIKHTNAKASGVHICQHCNMSFKAKQSLLNHFLKQHPNFSGTVSSKIYECIHCTYKTTGRRGFLRHMANHDSQNDASFKTKLHLDHHVLKKHPERIASVSRKILECTQCEYKTARADNLARHSMKHNRAKLTCTKCDELFTKKHLLDNHVLQKHPDLVASMSRKIHECTQCEYKTTRADYLARHMMEHTRTNLACTKCNASFTKKQLLDNHILQKHPELIASVSSKIHECTHCEYKTTHASNLAIHIMKHTGTKFTCTKCDASFTSKQSLDNHILQKHPELTASVSSKIHECIHCEFKTLNTKHLAAHTMKHTGAKLTCTKCDASFTNKQSLDNHILQKHPELIASVTSKIHECVHCEYKTIYAKHLPIHTMKHTGAKLTCTECDASFMYKQTLQNHMLQKHPEFIDSVSSKIHVCTHCEYKTIRAPDLAEHIMKHIGVKFPCAKCDAVFTRKRTLDCHISRKHPEFTTVVSITSSSPVTSN</sequence>
<dbReference type="PANTHER" id="PTHR24379:SF121">
    <property type="entry name" value="C2H2-TYPE DOMAIN-CONTAINING PROTEIN"/>
    <property type="match status" value="1"/>
</dbReference>
<comment type="caution">
    <text evidence="7">The sequence shown here is derived from an EMBL/GenBank/DDBJ whole genome shotgun (WGS) entry which is preliminary data.</text>
</comment>
<dbReference type="InterPro" id="IPR003604">
    <property type="entry name" value="Matrin/U1-like-C_Znf_C2H2"/>
</dbReference>
<dbReference type="SMART" id="SM00355">
    <property type="entry name" value="ZnF_C2H2"/>
    <property type="match status" value="40"/>
</dbReference>
<evidence type="ECO:0000256" key="1">
    <source>
        <dbReference type="ARBA" id="ARBA00022723"/>
    </source>
</evidence>